<feature type="region of interest" description="Disordered" evidence="1">
    <location>
        <begin position="194"/>
        <end position="237"/>
    </location>
</feature>
<organism evidence="3 4">
    <name type="scientific">Georgenia thermotolerans</name>
    <dbReference type="NCBI Taxonomy" id="527326"/>
    <lineage>
        <taxon>Bacteria</taxon>
        <taxon>Bacillati</taxon>
        <taxon>Actinomycetota</taxon>
        <taxon>Actinomycetes</taxon>
        <taxon>Micrococcales</taxon>
        <taxon>Bogoriellaceae</taxon>
        <taxon>Georgenia</taxon>
    </lineage>
</organism>
<keyword evidence="4" id="KW-1185">Reference proteome</keyword>
<reference evidence="3 4" key="1">
    <citation type="submission" date="2019-10" db="EMBL/GenBank/DDBJ databases">
        <title>Georgenia wutianyii sp. nov. and Georgenia yuyongxinii sp. nov. isolated from plateau pika (Ochotona curzoniae) in the Qinghai-Tibet plateau of China.</title>
        <authorList>
            <person name="Tian Z."/>
        </authorList>
    </citation>
    <scope>NUCLEOTIDE SEQUENCE [LARGE SCALE GENOMIC DNA]</scope>
    <source>
        <strain evidence="3 4">DSM 21501</strain>
    </source>
</reference>
<dbReference type="AlphaFoldDB" id="A0A7J5UMU2"/>
<proteinExistence type="predicted"/>
<feature type="compositionally biased region" description="Low complexity" evidence="1">
    <location>
        <begin position="202"/>
        <end position="235"/>
    </location>
</feature>
<evidence type="ECO:0000256" key="1">
    <source>
        <dbReference type="SAM" id="MobiDB-lite"/>
    </source>
</evidence>
<accession>A0A7J5UMU2</accession>
<feature type="transmembrane region" description="Helical" evidence="2">
    <location>
        <begin position="149"/>
        <end position="166"/>
    </location>
</feature>
<dbReference type="EMBL" id="WHJE01000073">
    <property type="protein sequence ID" value="KAE8763424.1"/>
    <property type="molecule type" value="Genomic_DNA"/>
</dbReference>
<comment type="caution">
    <text evidence="3">The sequence shown here is derived from an EMBL/GenBank/DDBJ whole genome shotgun (WGS) entry which is preliminary data.</text>
</comment>
<evidence type="ECO:0000313" key="3">
    <source>
        <dbReference type="EMBL" id="KAE8763424.1"/>
    </source>
</evidence>
<protein>
    <submittedName>
        <fullName evidence="3">Uncharacterized protein</fullName>
    </submittedName>
</protein>
<evidence type="ECO:0000313" key="4">
    <source>
        <dbReference type="Proteomes" id="UP000451860"/>
    </source>
</evidence>
<keyword evidence="2" id="KW-0472">Membrane</keyword>
<evidence type="ECO:0000256" key="2">
    <source>
        <dbReference type="SAM" id="Phobius"/>
    </source>
</evidence>
<feature type="transmembrane region" description="Helical" evidence="2">
    <location>
        <begin position="6"/>
        <end position="24"/>
    </location>
</feature>
<feature type="compositionally biased region" description="Basic and acidic residues" evidence="1">
    <location>
        <begin position="91"/>
        <end position="101"/>
    </location>
</feature>
<feature type="region of interest" description="Disordered" evidence="1">
    <location>
        <begin position="54"/>
        <end position="101"/>
    </location>
</feature>
<gene>
    <name evidence="3" type="ORF">GB883_14165</name>
</gene>
<keyword evidence="2" id="KW-0812">Transmembrane</keyword>
<dbReference type="RefSeq" id="WP_155524128.1">
    <property type="nucleotide sequence ID" value="NZ_VUKF01000017.1"/>
</dbReference>
<name>A0A7J5UMU2_9MICO</name>
<feature type="compositionally biased region" description="Low complexity" evidence="1">
    <location>
        <begin position="54"/>
        <end position="70"/>
    </location>
</feature>
<dbReference type="Proteomes" id="UP000451860">
    <property type="component" value="Unassembled WGS sequence"/>
</dbReference>
<sequence length="423" mass="42975">MELQGYVVTALALMLLCYLLPQLVRSRQLLLDSRVEDRFSGDLRVLATAGAGAPGAASAGHAPHHGQPAARPYLHDPARRPEAPAVNRPHARTERPSDDARALAAARAARAARVSRRAAAIRRRQILTTVLLVLAVGAWVAVALKVLPWPVAAAPTLLLVTVLELGRRTAVKARAHDRRDRAEMARLEERLRALSAREGDGAPRQPRPVARPAGRPSARATTPARAAASRATARPDVVTPARTAAVLSEDDDVAAAPPAAVSPAVAGSPGAAVSPADAVSPAVAVSPATVVSPMSPPSALSAASPAVAASPASPAVAASPATAAASAASPAEVAVPAVDGEAEAPVASPWTPVPVPVPTYTLKPAAPRRDVAPYVDAPSEATVAVPQRPTTASPAAAAAALTEPVAVTLDLDAVLARRRAAGE</sequence>
<keyword evidence="2" id="KW-1133">Transmembrane helix</keyword>
<feature type="transmembrane region" description="Helical" evidence="2">
    <location>
        <begin position="126"/>
        <end position="143"/>
    </location>
</feature>
<feature type="compositionally biased region" description="Basic and acidic residues" evidence="1">
    <location>
        <begin position="73"/>
        <end position="82"/>
    </location>
</feature>